<evidence type="ECO:0000256" key="4">
    <source>
        <dbReference type="ARBA" id="ARBA00022679"/>
    </source>
</evidence>
<sequence length="314" mass="33975">MSLPYLQELTLQLALGASSLDEGFRRRHVDWLVAKQRSDGGFAGREGESDPYYTAFALRGLWIAGGLDDSVGKRAADFLRSRLQKRESVIDLMSLIFGAAICEMAVGQVVIGDDDLHWRSNVAAMLETLRTDDGGFAKTPEGRAGSTYQTFLSVLCHQLIDIPVNDVEGIERFLASQAHDEGGYLEIRAAKRPGVNPTAAAIGTLKAMGRLDSVDHTNTVEFLSEMQTDEGGLSANTRIPFADLLSSFTGLLTLADLDASTRVNVDSIRRYALAMESPKSGSGGFIGFSLDQTADVEYTFYGLAALSMCNLLSN</sequence>
<gene>
    <name evidence="11" type="ORF">Poly59_08970</name>
</gene>
<dbReference type="PANTHER" id="PTHR11774">
    <property type="entry name" value="GERANYLGERANYL TRANSFERASE TYPE BETA SUBUNIT"/>
    <property type="match status" value="1"/>
</dbReference>
<name>A0A5C6F9D2_9BACT</name>
<evidence type="ECO:0000256" key="3">
    <source>
        <dbReference type="ARBA" id="ARBA00022602"/>
    </source>
</evidence>
<dbReference type="EMBL" id="SJPX01000001">
    <property type="protein sequence ID" value="TWU57988.1"/>
    <property type="molecule type" value="Genomic_DNA"/>
</dbReference>
<keyword evidence="12" id="KW-1185">Reference proteome</keyword>
<evidence type="ECO:0000256" key="2">
    <source>
        <dbReference type="ARBA" id="ARBA00010497"/>
    </source>
</evidence>
<comment type="similarity">
    <text evidence="2">Belongs to the protein prenyltransferase subunit beta family.</text>
</comment>
<reference evidence="11 12" key="1">
    <citation type="submission" date="2019-02" db="EMBL/GenBank/DDBJ databases">
        <title>Deep-cultivation of Planctomycetes and their phenomic and genomic characterization uncovers novel biology.</title>
        <authorList>
            <person name="Wiegand S."/>
            <person name="Jogler M."/>
            <person name="Boedeker C."/>
            <person name="Pinto D."/>
            <person name="Vollmers J."/>
            <person name="Rivas-Marin E."/>
            <person name="Kohn T."/>
            <person name="Peeters S.H."/>
            <person name="Heuer A."/>
            <person name="Rast P."/>
            <person name="Oberbeckmann S."/>
            <person name="Bunk B."/>
            <person name="Jeske O."/>
            <person name="Meyerdierks A."/>
            <person name="Storesund J.E."/>
            <person name="Kallscheuer N."/>
            <person name="Luecker S."/>
            <person name="Lage O.M."/>
            <person name="Pohl T."/>
            <person name="Merkel B.J."/>
            <person name="Hornburger P."/>
            <person name="Mueller R.-W."/>
            <person name="Bruemmer F."/>
            <person name="Labrenz M."/>
            <person name="Spormann A.M."/>
            <person name="Op Den Camp H."/>
            <person name="Overmann J."/>
            <person name="Amann R."/>
            <person name="Jetten M.S.M."/>
            <person name="Mascher T."/>
            <person name="Medema M.H."/>
            <person name="Devos D.P."/>
            <person name="Kaster A.-K."/>
            <person name="Ovreas L."/>
            <person name="Rohde M."/>
            <person name="Galperin M.Y."/>
            <person name="Jogler C."/>
        </authorList>
    </citation>
    <scope>NUCLEOTIDE SEQUENCE [LARGE SCALE GENOMIC DNA]</scope>
    <source>
        <strain evidence="11 12">Poly59</strain>
    </source>
</reference>
<dbReference type="InterPro" id="IPR008930">
    <property type="entry name" value="Terpenoid_cyclase/PrenylTrfase"/>
</dbReference>
<dbReference type="PANTHER" id="PTHR11774:SF11">
    <property type="entry name" value="GERANYLGERANYL TRANSFERASE TYPE-2 SUBUNIT BETA"/>
    <property type="match status" value="1"/>
</dbReference>
<evidence type="ECO:0000256" key="8">
    <source>
        <dbReference type="ARBA" id="ARBA00030816"/>
    </source>
</evidence>
<proteinExistence type="inferred from homology"/>
<evidence type="ECO:0000256" key="7">
    <source>
        <dbReference type="ARBA" id="ARBA00022833"/>
    </source>
</evidence>
<dbReference type="Pfam" id="PF00432">
    <property type="entry name" value="Prenyltrans"/>
    <property type="match status" value="1"/>
</dbReference>
<feature type="domain" description="Prenyltransferase alpha-alpha toroid" evidence="10">
    <location>
        <begin position="15"/>
        <end position="310"/>
    </location>
</feature>
<evidence type="ECO:0000259" key="10">
    <source>
        <dbReference type="Pfam" id="PF00432"/>
    </source>
</evidence>
<dbReference type="InterPro" id="IPR001330">
    <property type="entry name" value="Prenyltrans"/>
</dbReference>
<evidence type="ECO:0000313" key="11">
    <source>
        <dbReference type="EMBL" id="TWU57988.1"/>
    </source>
</evidence>
<dbReference type="AlphaFoldDB" id="A0A5C6F9D2"/>
<keyword evidence="6" id="KW-0677">Repeat</keyword>
<keyword evidence="3" id="KW-0637">Prenyltransferase</keyword>
<dbReference type="SUPFAM" id="SSF48239">
    <property type="entry name" value="Terpenoid cyclases/Protein prenyltransferases"/>
    <property type="match status" value="2"/>
</dbReference>
<dbReference type="GO" id="GO:0008318">
    <property type="term" value="F:protein prenyltransferase activity"/>
    <property type="evidence" value="ECO:0007669"/>
    <property type="project" value="InterPro"/>
</dbReference>
<keyword evidence="4 11" id="KW-0808">Transferase</keyword>
<keyword evidence="5" id="KW-0479">Metal-binding</keyword>
<protein>
    <recommendedName>
        <fullName evidence="8">Geranylgeranyl transferase type II subunit beta</fullName>
    </recommendedName>
    <alternativeName>
        <fullName evidence="9">Type II protein geranyl-geranyltransferase subunit beta</fullName>
    </alternativeName>
</protein>
<dbReference type="InterPro" id="IPR045089">
    <property type="entry name" value="PGGT1B-like"/>
</dbReference>
<accession>A0A5C6F9D2</accession>
<comment type="caution">
    <text evidence="11">The sequence shown here is derived from an EMBL/GenBank/DDBJ whole genome shotgun (WGS) entry which is preliminary data.</text>
</comment>
<dbReference type="Proteomes" id="UP000317977">
    <property type="component" value="Unassembled WGS sequence"/>
</dbReference>
<dbReference type="GO" id="GO:0046872">
    <property type="term" value="F:metal ion binding"/>
    <property type="evidence" value="ECO:0007669"/>
    <property type="project" value="UniProtKB-KW"/>
</dbReference>
<evidence type="ECO:0000256" key="9">
    <source>
        <dbReference type="ARBA" id="ARBA00032766"/>
    </source>
</evidence>
<dbReference type="CDD" id="cd00688">
    <property type="entry name" value="ISOPREN_C2_like"/>
    <property type="match status" value="1"/>
</dbReference>
<organism evidence="11 12">
    <name type="scientific">Rubripirellula reticaptiva</name>
    <dbReference type="NCBI Taxonomy" id="2528013"/>
    <lineage>
        <taxon>Bacteria</taxon>
        <taxon>Pseudomonadati</taxon>
        <taxon>Planctomycetota</taxon>
        <taxon>Planctomycetia</taxon>
        <taxon>Pirellulales</taxon>
        <taxon>Pirellulaceae</taxon>
        <taxon>Rubripirellula</taxon>
    </lineage>
</organism>
<evidence type="ECO:0000256" key="6">
    <source>
        <dbReference type="ARBA" id="ARBA00022737"/>
    </source>
</evidence>
<evidence type="ECO:0000313" key="12">
    <source>
        <dbReference type="Proteomes" id="UP000317977"/>
    </source>
</evidence>
<dbReference type="RefSeq" id="WP_246151373.1">
    <property type="nucleotide sequence ID" value="NZ_SJPX01000001.1"/>
</dbReference>
<evidence type="ECO:0000256" key="1">
    <source>
        <dbReference type="ARBA" id="ARBA00001947"/>
    </source>
</evidence>
<dbReference type="Gene3D" id="1.50.10.20">
    <property type="match status" value="2"/>
</dbReference>
<comment type="cofactor">
    <cofactor evidence="1">
        <name>Zn(2+)</name>
        <dbReference type="ChEBI" id="CHEBI:29105"/>
    </cofactor>
</comment>
<keyword evidence="7" id="KW-0862">Zinc</keyword>
<evidence type="ECO:0000256" key="5">
    <source>
        <dbReference type="ARBA" id="ARBA00022723"/>
    </source>
</evidence>